<dbReference type="PANTHER" id="PTHR43280">
    <property type="entry name" value="ARAC-FAMILY TRANSCRIPTIONAL REGULATOR"/>
    <property type="match status" value="1"/>
</dbReference>
<dbReference type="PROSITE" id="PS00041">
    <property type="entry name" value="HTH_ARAC_FAMILY_1"/>
    <property type="match status" value="1"/>
</dbReference>
<reference evidence="5 6" key="1">
    <citation type="submission" date="2017-07" db="EMBL/GenBank/DDBJ databases">
        <title>Genome sequencing and assembly of Paenibacillus rigui.</title>
        <authorList>
            <person name="Mayilraj S."/>
        </authorList>
    </citation>
    <scope>NUCLEOTIDE SEQUENCE [LARGE SCALE GENOMIC DNA]</scope>
    <source>
        <strain evidence="5 6">JCM 16352</strain>
    </source>
</reference>
<keyword evidence="6" id="KW-1185">Reference proteome</keyword>
<evidence type="ECO:0000256" key="2">
    <source>
        <dbReference type="ARBA" id="ARBA00023125"/>
    </source>
</evidence>
<evidence type="ECO:0000313" key="5">
    <source>
        <dbReference type="EMBL" id="OXM83824.1"/>
    </source>
</evidence>
<dbReference type="Proteomes" id="UP000215509">
    <property type="component" value="Unassembled WGS sequence"/>
</dbReference>
<dbReference type="InterPro" id="IPR018062">
    <property type="entry name" value="HTH_AraC-typ_CS"/>
</dbReference>
<dbReference type="RefSeq" id="WP_094017268.1">
    <property type="nucleotide sequence ID" value="NZ_NMQW01000037.1"/>
</dbReference>
<gene>
    <name evidence="5" type="ORF">CF651_23210</name>
</gene>
<sequence length="304" mass="35630">MNPQILHFIAPPIPYFLDFGSAFYRQGERHISRSSIGTFDLIVVKKGAIFIGEGPHQWNVQQQEALILRPDLHHYGAAPCERETEIIWIHFHTYGAWEEYEDMDSCLENQAALIENHKQSAFLNHAEVNSIFIPKYVKLTQKAYESIEYFFQLEHESRTIRNWRKQNAFQLFMQHINRELITTTDMTAFHLAEKVELFIRQNYTQKISNAMLQEHLNYHSNYLAKCMLKVFGMTPNDYLLQYRIEQSKKLLIQTDWSMARVAEESGFQHASYFSTCFSNKEGISPLNFRKNFTGLSNAASDRPD</sequence>
<protein>
    <submittedName>
        <fullName evidence="5">AraC family transcriptional regulator</fullName>
    </submittedName>
</protein>
<dbReference type="SMART" id="SM00342">
    <property type="entry name" value="HTH_ARAC"/>
    <property type="match status" value="1"/>
</dbReference>
<dbReference type="PANTHER" id="PTHR43280:SF2">
    <property type="entry name" value="HTH-TYPE TRANSCRIPTIONAL REGULATOR EXSA"/>
    <property type="match status" value="1"/>
</dbReference>
<comment type="caution">
    <text evidence="5">The sequence shown here is derived from an EMBL/GenBank/DDBJ whole genome shotgun (WGS) entry which is preliminary data.</text>
</comment>
<dbReference type="EMBL" id="NMQW01000037">
    <property type="protein sequence ID" value="OXM83824.1"/>
    <property type="molecule type" value="Genomic_DNA"/>
</dbReference>
<dbReference type="SUPFAM" id="SSF51215">
    <property type="entry name" value="Regulatory protein AraC"/>
    <property type="match status" value="1"/>
</dbReference>
<dbReference type="GO" id="GO:0043565">
    <property type="term" value="F:sequence-specific DNA binding"/>
    <property type="evidence" value="ECO:0007669"/>
    <property type="project" value="InterPro"/>
</dbReference>
<evidence type="ECO:0000313" key="6">
    <source>
        <dbReference type="Proteomes" id="UP000215509"/>
    </source>
</evidence>
<evidence type="ECO:0000256" key="3">
    <source>
        <dbReference type="ARBA" id="ARBA00023163"/>
    </source>
</evidence>
<keyword evidence="3" id="KW-0804">Transcription</keyword>
<proteinExistence type="predicted"/>
<dbReference type="GO" id="GO:0003700">
    <property type="term" value="F:DNA-binding transcription factor activity"/>
    <property type="evidence" value="ECO:0007669"/>
    <property type="project" value="InterPro"/>
</dbReference>
<dbReference type="InterPro" id="IPR037923">
    <property type="entry name" value="HTH-like"/>
</dbReference>
<dbReference type="Pfam" id="PF12833">
    <property type="entry name" value="HTH_18"/>
    <property type="match status" value="1"/>
</dbReference>
<dbReference type="OrthoDB" id="192171at2"/>
<keyword evidence="1" id="KW-0805">Transcription regulation</keyword>
<dbReference type="InterPro" id="IPR009057">
    <property type="entry name" value="Homeodomain-like_sf"/>
</dbReference>
<evidence type="ECO:0000259" key="4">
    <source>
        <dbReference type="PROSITE" id="PS01124"/>
    </source>
</evidence>
<name>A0A229UKJ1_9BACL</name>
<dbReference type="Gene3D" id="2.60.120.280">
    <property type="entry name" value="Regulatory protein AraC"/>
    <property type="match status" value="1"/>
</dbReference>
<dbReference type="SUPFAM" id="SSF46689">
    <property type="entry name" value="Homeodomain-like"/>
    <property type="match status" value="1"/>
</dbReference>
<feature type="domain" description="HTH araC/xylS-type" evidence="4">
    <location>
        <begin position="193"/>
        <end position="291"/>
    </location>
</feature>
<dbReference type="AlphaFoldDB" id="A0A229UKJ1"/>
<evidence type="ECO:0000256" key="1">
    <source>
        <dbReference type="ARBA" id="ARBA00023015"/>
    </source>
</evidence>
<accession>A0A229UKJ1</accession>
<dbReference type="PROSITE" id="PS01124">
    <property type="entry name" value="HTH_ARAC_FAMILY_2"/>
    <property type="match status" value="1"/>
</dbReference>
<keyword evidence="2" id="KW-0238">DNA-binding</keyword>
<dbReference type="InterPro" id="IPR018060">
    <property type="entry name" value="HTH_AraC"/>
</dbReference>
<dbReference type="Gene3D" id="1.10.10.60">
    <property type="entry name" value="Homeodomain-like"/>
    <property type="match status" value="2"/>
</dbReference>
<organism evidence="5 6">
    <name type="scientific">Paenibacillus rigui</name>
    <dbReference type="NCBI Taxonomy" id="554312"/>
    <lineage>
        <taxon>Bacteria</taxon>
        <taxon>Bacillati</taxon>
        <taxon>Bacillota</taxon>
        <taxon>Bacilli</taxon>
        <taxon>Bacillales</taxon>
        <taxon>Paenibacillaceae</taxon>
        <taxon>Paenibacillus</taxon>
    </lineage>
</organism>